<dbReference type="AlphaFoldDB" id="A0A9X0UC08"/>
<dbReference type="InterPro" id="IPR016181">
    <property type="entry name" value="Acyl_CoA_acyltransferase"/>
</dbReference>
<dbReference type="InterPro" id="IPR000182">
    <property type="entry name" value="GNAT_dom"/>
</dbReference>
<dbReference type="SUPFAM" id="SSF55729">
    <property type="entry name" value="Acyl-CoA N-acyltransferases (Nat)"/>
    <property type="match status" value="1"/>
</dbReference>
<organism evidence="2 3">
    <name type="scientific">Siccirubricoccus deserti</name>
    <dbReference type="NCBI Taxonomy" id="2013562"/>
    <lineage>
        <taxon>Bacteria</taxon>
        <taxon>Pseudomonadati</taxon>
        <taxon>Pseudomonadota</taxon>
        <taxon>Alphaproteobacteria</taxon>
        <taxon>Acetobacterales</taxon>
        <taxon>Roseomonadaceae</taxon>
        <taxon>Siccirubricoccus</taxon>
    </lineage>
</organism>
<evidence type="ECO:0000313" key="2">
    <source>
        <dbReference type="EMBL" id="MBC4014634.1"/>
    </source>
</evidence>
<comment type="caution">
    <text evidence="2">The sequence shown here is derived from an EMBL/GenBank/DDBJ whole genome shotgun (WGS) entry which is preliminary data.</text>
</comment>
<dbReference type="GO" id="GO:0016747">
    <property type="term" value="F:acyltransferase activity, transferring groups other than amino-acyl groups"/>
    <property type="evidence" value="ECO:0007669"/>
    <property type="project" value="InterPro"/>
</dbReference>
<accession>A0A9X0UC08</accession>
<dbReference type="EMBL" id="JACOMF010000004">
    <property type="protein sequence ID" value="MBC4014634.1"/>
    <property type="molecule type" value="Genomic_DNA"/>
</dbReference>
<dbReference type="Gene3D" id="3.40.630.30">
    <property type="match status" value="1"/>
</dbReference>
<dbReference type="Proteomes" id="UP000600101">
    <property type="component" value="Unassembled WGS sequence"/>
</dbReference>
<keyword evidence="3" id="KW-1185">Reference proteome</keyword>
<protein>
    <recommendedName>
        <fullName evidence="1">N-acetyltransferase domain-containing protein</fullName>
    </recommendedName>
</protein>
<gene>
    <name evidence="2" type="ORF">H7965_04785</name>
</gene>
<dbReference type="Pfam" id="PF00583">
    <property type="entry name" value="Acetyltransf_1"/>
    <property type="match status" value="1"/>
</dbReference>
<name>A0A9X0UC08_9PROT</name>
<reference evidence="2" key="1">
    <citation type="submission" date="2020-08" db="EMBL/GenBank/DDBJ databases">
        <authorList>
            <person name="Hu Y."/>
            <person name="Nguyen S.V."/>
            <person name="Li F."/>
            <person name="Fanning S."/>
        </authorList>
    </citation>
    <scope>NUCLEOTIDE SEQUENCE</scope>
    <source>
        <strain evidence="2">SYSU D8009</strain>
    </source>
</reference>
<feature type="domain" description="N-acetyltransferase" evidence="1">
    <location>
        <begin position="12"/>
        <end position="64"/>
    </location>
</feature>
<dbReference type="RefSeq" id="WP_186769414.1">
    <property type="nucleotide sequence ID" value="NZ_JACOMF010000004.1"/>
</dbReference>
<proteinExistence type="predicted"/>
<evidence type="ECO:0000313" key="3">
    <source>
        <dbReference type="Proteomes" id="UP000600101"/>
    </source>
</evidence>
<sequence length="65" mass="7183">MAGGLFAETYAGWLFLHPHWLDARLRRGGLGRSVIALAEAAAMQHGCHSAYVDTFSFQAPGFYRK</sequence>
<evidence type="ECO:0000259" key="1">
    <source>
        <dbReference type="Pfam" id="PF00583"/>
    </source>
</evidence>